<dbReference type="SUPFAM" id="SSF51735">
    <property type="entry name" value="NAD(P)-binding Rossmann-fold domains"/>
    <property type="match status" value="1"/>
</dbReference>
<dbReference type="GO" id="GO:0006654">
    <property type="term" value="P:phosphatidic acid biosynthetic process"/>
    <property type="evidence" value="ECO:0007669"/>
    <property type="project" value="TreeGrafter"/>
</dbReference>
<comment type="caution">
    <text evidence="5">The sequence shown here is derived from an EMBL/GenBank/DDBJ whole genome shotgun (WGS) entry which is preliminary data.</text>
</comment>
<sequence>MSSPTPKRTVLITGCSDGGLGAALAIAFHKAGLHVYATARNVSKMSVLASHGIDTLPLDILSASSIASCVEKLSSSSSFSGLDILVNNAGGGYSMPISDIDIEDAKTLFDLNVWAQIAVTQAMLPLLRRKEKSKNGGGDMIVNHTSSASVVAIPFQGAYNASKAAMAMLSHTMRLELSPFGIAVVDVKSGIIESNFFENKGVGVLPADSIYMPAREFVEKATWGAPVGRGISRAKVWAEQVVADLLRSRGPPITVWRGTKASTAKWGSMLPAWVLDTIAKKMFGMDVVERMIRG</sequence>
<dbReference type="Gene3D" id="3.40.50.720">
    <property type="entry name" value="NAD(P)-binding Rossmann-like Domain"/>
    <property type="match status" value="1"/>
</dbReference>
<dbReference type="PRINTS" id="PR00080">
    <property type="entry name" value="SDRFAMILY"/>
</dbReference>
<dbReference type="PANTHER" id="PTHR44169">
    <property type="entry name" value="NADPH-DEPENDENT 1-ACYLDIHYDROXYACETONE PHOSPHATE REDUCTASE"/>
    <property type="match status" value="1"/>
</dbReference>
<reference evidence="5 6" key="1">
    <citation type="submission" date="2017-10" db="EMBL/GenBank/DDBJ databases">
        <title>Comparative genomics in systemic dimorphic fungi from Ajellomycetaceae.</title>
        <authorList>
            <person name="Munoz J.F."/>
            <person name="Mcewen J.G."/>
            <person name="Clay O.K."/>
            <person name="Cuomo C.A."/>
        </authorList>
    </citation>
    <scope>NUCLEOTIDE SEQUENCE [LARGE SCALE GENOMIC DNA]</scope>
    <source>
        <strain evidence="5 6">UAMH7299</strain>
    </source>
</reference>
<dbReference type="GO" id="GO:0005811">
    <property type="term" value="C:lipid droplet"/>
    <property type="evidence" value="ECO:0007669"/>
    <property type="project" value="TreeGrafter"/>
</dbReference>
<comment type="similarity">
    <text evidence="1 4">Belongs to the short-chain dehydrogenases/reductases (SDR) family.</text>
</comment>
<dbReference type="InterPro" id="IPR002347">
    <property type="entry name" value="SDR_fam"/>
</dbReference>
<evidence type="ECO:0000313" key="6">
    <source>
        <dbReference type="Proteomes" id="UP000224634"/>
    </source>
</evidence>
<dbReference type="GO" id="GO:0000140">
    <property type="term" value="F:acylglycerone-phosphate reductase (NADP+) activity"/>
    <property type="evidence" value="ECO:0007669"/>
    <property type="project" value="TreeGrafter"/>
</dbReference>
<dbReference type="Proteomes" id="UP000224634">
    <property type="component" value="Unassembled WGS sequence"/>
</dbReference>
<dbReference type="InterPro" id="IPR020904">
    <property type="entry name" value="Sc_DH/Rdtase_CS"/>
</dbReference>
<dbReference type="PANTHER" id="PTHR44169:SF6">
    <property type="entry name" value="NADPH-DEPENDENT 1-ACYLDIHYDROXYACETONE PHOSPHATE REDUCTASE"/>
    <property type="match status" value="1"/>
</dbReference>
<evidence type="ECO:0000256" key="2">
    <source>
        <dbReference type="ARBA" id="ARBA00022857"/>
    </source>
</evidence>
<protein>
    <submittedName>
        <fullName evidence="5">Uncharacterized protein</fullName>
    </submittedName>
</protein>
<dbReference type="EMBL" id="PDNA01000155">
    <property type="protein sequence ID" value="PGH08873.1"/>
    <property type="molecule type" value="Genomic_DNA"/>
</dbReference>
<keyword evidence="3" id="KW-0560">Oxidoreductase</keyword>
<name>A0A2B7XJD3_POLH7</name>
<dbReference type="STRING" id="1447883.A0A2B7XJD3"/>
<dbReference type="PROSITE" id="PS00061">
    <property type="entry name" value="ADH_SHORT"/>
    <property type="match status" value="1"/>
</dbReference>
<dbReference type="GO" id="GO:0004806">
    <property type="term" value="F:triacylglycerol lipase activity"/>
    <property type="evidence" value="ECO:0007669"/>
    <property type="project" value="TreeGrafter"/>
</dbReference>
<dbReference type="GO" id="GO:0005783">
    <property type="term" value="C:endoplasmic reticulum"/>
    <property type="evidence" value="ECO:0007669"/>
    <property type="project" value="TreeGrafter"/>
</dbReference>
<dbReference type="Pfam" id="PF00106">
    <property type="entry name" value="adh_short"/>
    <property type="match status" value="1"/>
</dbReference>
<proteinExistence type="inferred from homology"/>
<evidence type="ECO:0000256" key="1">
    <source>
        <dbReference type="ARBA" id="ARBA00006484"/>
    </source>
</evidence>
<dbReference type="InterPro" id="IPR036291">
    <property type="entry name" value="NAD(P)-bd_dom_sf"/>
</dbReference>
<dbReference type="OrthoDB" id="4196652at2759"/>
<dbReference type="GO" id="GO:0019433">
    <property type="term" value="P:triglyceride catabolic process"/>
    <property type="evidence" value="ECO:0007669"/>
    <property type="project" value="TreeGrafter"/>
</dbReference>
<organism evidence="5 6">
    <name type="scientific">Polytolypa hystricis (strain UAMH7299)</name>
    <dbReference type="NCBI Taxonomy" id="1447883"/>
    <lineage>
        <taxon>Eukaryota</taxon>
        <taxon>Fungi</taxon>
        <taxon>Dikarya</taxon>
        <taxon>Ascomycota</taxon>
        <taxon>Pezizomycotina</taxon>
        <taxon>Eurotiomycetes</taxon>
        <taxon>Eurotiomycetidae</taxon>
        <taxon>Onygenales</taxon>
        <taxon>Onygenales incertae sedis</taxon>
        <taxon>Polytolypa</taxon>
    </lineage>
</organism>
<evidence type="ECO:0000313" key="5">
    <source>
        <dbReference type="EMBL" id="PGH08873.1"/>
    </source>
</evidence>
<evidence type="ECO:0000256" key="4">
    <source>
        <dbReference type="RuleBase" id="RU000363"/>
    </source>
</evidence>
<accession>A0A2B7XJD3</accession>
<dbReference type="PRINTS" id="PR00081">
    <property type="entry name" value="GDHRDH"/>
</dbReference>
<evidence type="ECO:0000256" key="3">
    <source>
        <dbReference type="ARBA" id="ARBA00023002"/>
    </source>
</evidence>
<keyword evidence="6" id="KW-1185">Reference proteome</keyword>
<dbReference type="AlphaFoldDB" id="A0A2B7XJD3"/>
<keyword evidence="2" id="KW-0521">NADP</keyword>
<gene>
    <name evidence="5" type="ORF">AJ80_07745</name>
</gene>